<evidence type="ECO:0000313" key="2">
    <source>
        <dbReference type="EMBL" id="KAH0563256.1"/>
    </source>
</evidence>
<evidence type="ECO:0000256" key="1">
    <source>
        <dbReference type="SAM" id="MobiDB-lite"/>
    </source>
</evidence>
<gene>
    <name evidence="2" type="ORF">GP486_002167</name>
</gene>
<keyword evidence="3" id="KW-1185">Reference proteome</keyword>
<feature type="region of interest" description="Disordered" evidence="1">
    <location>
        <begin position="1"/>
        <end position="274"/>
    </location>
</feature>
<dbReference type="AlphaFoldDB" id="A0A9P8RRY4"/>
<feature type="compositionally biased region" description="Low complexity" evidence="1">
    <location>
        <begin position="26"/>
        <end position="37"/>
    </location>
</feature>
<evidence type="ECO:0000313" key="3">
    <source>
        <dbReference type="Proteomes" id="UP000750711"/>
    </source>
</evidence>
<organism evidence="2 3">
    <name type="scientific">Trichoglossum hirsutum</name>
    <dbReference type="NCBI Taxonomy" id="265104"/>
    <lineage>
        <taxon>Eukaryota</taxon>
        <taxon>Fungi</taxon>
        <taxon>Dikarya</taxon>
        <taxon>Ascomycota</taxon>
        <taxon>Pezizomycotina</taxon>
        <taxon>Geoglossomycetes</taxon>
        <taxon>Geoglossales</taxon>
        <taxon>Geoglossaceae</taxon>
        <taxon>Trichoglossum</taxon>
    </lineage>
</organism>
<proteinExistence type="predicted"/>
<protein>
    <submittedName>
        <fullName evidence="2">Uncharacterized protein</fullName>
    </submittedName>
</protein>
<dbReference type="Proteomes" id="UP000750711">
    <property type="component" value="Unassembled WGS sequence"/>
</dbReference>
<feature type="compositionally biased region" description="Polar residues" evidence="1">
    <location>
        <begin position="45"/>
        <end position="61"/>
    </location>
</feature>
<feature type="compositionally biased region" description="Basic residues" evidence="1">
    <location>
        <begin position="1"/>
        <end position="12"/>
    </location>
</feature>
<feature type="compositionally biased region" description="Polar residues" evidence="1">
    <location>
        <begin position="168"/>
        <end position="190"/>
    </location>
</feature>
<feature type="compositionally biased region" description="Gly residues" evidence="1">
    <location>
        <begin position="230"/>
        <end position="243"/>
    </location>
</feature>
<comment type="caution">
    <text evidence="2">The sequence shown here is derived from an EMBL/GenBank/DDBJ whole genome shotgun (WGS) entry which is preliminary data.</text>
</comment>
<reference evidence="2" key="1">
    <citation type="submission" date="2021-03" db="EMBL/GenBank/DDBJ databases">
        <title>Comparative genomics and phylogenomic investigation of the class Geoglossomycetes provide insights into ecological specialization and systematics.</title>
        <authorList>
            <person name="Melie T."/>
            <person name="Pirro S."/>
            <person name="Miller A.N."/>
            <person name="Quandt A."/>
        </authorList>
    </citation>
    <scope>NUCLEOTIDE SEQUENCE</scope>
    <source>
        <strain evidence="2">CAQ_001_2017</strain>
    </source>
</reference>
<feature type="compositionally biased region" description="Polar residues" evidence="1">
    <location>
        <begin position="202"/>
        <end position="212"/>
    </location>
</feature>
<feature type="compositionally biased region" description="Basic and acidic residues" evidence="1">
    <location>
        <begin position="244"/>
        <end position="274"/>
    </location>
</feature>
<name>A0A9P8RRY4_9PEZI</name>
<feature type="compositionally biased region" description="Polar residues" evidence="1">
    <location>
        <begin position="111"/>
        <end position="160"/>
    </location>
</feature>
<sequence>MKKSVIKRRKRVVPAALQSEHSFDGQQSQSPQAPSVSLDPHQQTHHNIGNTEAGRTNSDGSVNLEARQPDADGPGHRQILPEPSKFQSQQRGYHPPPVDFTGYAAAPLPTAQFQQQVSGASLPSISYPSPTQRHLSISPHPNSTGRKRSFSTSESETQDGISEHISDSGKSNRLSSIKSILNPAQQTSNDMPIEPSLLAGDNSVQSIPSKGSTAEGDGAAPHFANPNTGLGEGSGGGGAGGGNEDSRRRTTTEKRAELQREAEEIRQMLAAKER</sequence>
<dbReference type="EMBL" id="JAGHQM010000228">
    <property type="protein sequence ID" value="KAH0563256.1"/>
    <property type="molecule type" value="Genomic_DNA"/>
</dbReference>
<accession>A0A9P8RRY4</accession>
<feature type="non-terminal residue" evidence="2">
    <location>
        <position position="274"/>
    </location>
</feature>